<proteinExistence type="predicted"/>
<dbReference type="EMBL" id="MT142170">
    <property type="protein sequence ID" value="QJA75551.1"/>
    <property type="molecule type" value="Genomic_DNA"/>
</dbReference>
<gene>
    <name evidence="1" type="ORF">MM415A01761_0010</name>
    <name evidence="2" type="ORF">MM415B02343_0010</name>
</gene>
<evidence type="ECO:0000313" key="1">
    <source>
        <dbReference type="EMBL" id="QJA75551.1"/>
    </source>
</evidence>
<dbReference type="AlphaFoldDB" id="A0A6M3K1S1"/>
<evidence type="ECO:0000313" key="2">
    <source>
        <dbReference type="EMBL" id="QJA84836.1"/>
    </source>
</evidence>
<sequence length="120" mass="13217">MAETYVTVKSYRDQIEGKLIANLQKALDDVGTLVERQAKINATSPKPSGKSHDYVDTNRLASSITHVVGQGEVTIGTNVVYGKWLEFGHADGSRHYPWLFPAVESNRQNIINLLKGGNYG</sequence>
<accession>A0A6M3K1S1</accession>
<organism evidence="1">
    <name type="scientific">viral metagenome</name>
    <dbReference type="NCBI Taxonomy" id="1070528"/>
    <lineage>
        <taxon>unclassified sequences</taxon>
        <taxon>metagenomes</taxon>
        <taxon>organismal metagenomes</taxon>
    </lineage>
</organism>
<dbReference type="Pfam" id="PF04883">
    <property type="entry name" value="HK97-gp10_like"/>
    <property type="match status" value="1"/>
</dbReference>
<name>A0A6M3K1S1_9ZZZZ</name>
<protein>
    <submittedName>
        <fullName evidence="1">Putative tail protein</fullName>
    </submittedName>
</protein>
<reference evidence="1" key="1">
    <citation type="submission" date="2020-03" db="EMBL/GenBank/DDBJ databases">
        <title>The deep terrestrial virosphere.</title>
        <authorList>
            <person name="Holmfeldt K."/>
            <person name="Nilsson E."/>
            <person name="Simone D."/>
            <person name="Lopez-Fernandez M."/>
            <person name="Wu X."/>
            <person name="de Brujin I."/>
            <person name="Lundin D."/>
            <person name="Andersson A."/>
            <person name="Bertilsson S."/>
            <person name="Dopson M."/>
        </authorList>
    </citation>
    <scope>NUCLEOTIDE SEQUENCE</scope>
    <source>
        <strain evidence="1">MM415A01761</strain>
        <strain evidence="2">MM415B02343</strain>
    </source>
</reference>
<dbReference type="EMBL" id="MT142536">
    <property type="protein sequence ID" value="QJA84836.1"/>
    <property type="molecule type" value="Genomic_DNA"/>
</dbReference>
<dbReference type="InterPro" id="IPR010064">
    <property type="entry name" value="HK97-gp10_tail"/>
</dbReference>